<dbReference type="SUPFAM" id="SSF54001">
    <property type="entry name" value="Cysteine proteinases"/>
    <property type="match status" value="1"/>
</dbReference>
<feature type="domain" description="Peptidase C1A papain C-terminal" evidence="6">
    <location>
        <begin position="6"/>
        <end position="199"/>
    </location>
</feature>
<sequence>MSSFAVTDTVDWRQNGALTAVKNQGCCWAFSAVAAVEGIVQITTGELFLLSEQGLVDCDTSGSQGCKGGLMDGAFEFIISNNGLTTETNYPYEGIDGTCSTGQQSNSIATIITGYEEVPTNSEAALLEAVANQPVSIAIDADHGVTAIGYGTSDDGTKYWLVKNSWGSSWGMEGYIMTETDIEAPEGLCGIAMEASYPTV</sequence>
<dbReference type="GO" id="GO:0006508">
    <property type="term" value="P:proteolysis"/>
    <property type="evidence" value="ECO:0007669"/>
    <property type="project" value="UniProtKB-KW"/>
</dbReference>
<dbReference type="EMBL" id="BPVZ01000008">
    <property type="protein sequence ID" value="GKU94424.1"/>
    <property type="molecule type" value="Genomic_DNA"/>
</dbReference>
<dbReference type="InterPro" id="IPR013128">
    <property type="entry name" value="Peptidase_C1A"/>
</dbReference>
<dbReference type="SMART" id="SM00645">
    <property type="entry name" value="Pept_C1"/>
    <property type="match status" value="1"/>
</dbReference>
<reference evidence="7 8" key="1">
    <citation type="journal article" date="2021" name="Commun. Biol.">
        <title>The genome of Shorea leprosula (Dipterocarpaceae) highlights the ecological relevance of drought in aseasonal tropical rainforests.</title>
        <authorList>
            <person name="Ng K.K.S."/>
            <person name="Kobayashi M.J."/>
            <person name="Fawcett J.A."/>
            <person name="Hatakeyama M."/>
            <person name="Paape T."/>
            <person name="Ng C.H."/>
            <person name="Ang C.C."/>
            <person name="Tnah L.H."/>
            <person name="Lee C.T."/>
            <person name="Nishiyama T."/>
            <person name="Sese J."/>
            <person name="O'Brien M.J."/>
            <person name="Copetti D."/>
            <person name="Mohd Noor M.I."/>
            <person name="Ong R.C."/>
            <person name="Putra M."/>
            <person name="Sireger I.Z."/>
            <person name="Indrioko S."/>
            <person name="Kosugi Y."/>
            <person name="Izuno A."/>
            <person name="Isagi Y."/>
            <person name="Lee S.L."/>
            <person name="Shimizu K.K."/>
        </authorList>
    </citation>
    <scope>NUCLEOTIDE SEQUENCE [LARGE SCALE GENOMIC DNA]</scope>
    <source>
        <strain evidence="7">214</strain>
    </source>
</reference>
<evidence type="ECO:0000313" key="7">
    <source>
        <dbReference type="EMBL" id="GKU94424.1"/>
    </source>
</evidence>
<keyword evidence="2" id="KW-0645">Protease</keyword>
<comment type="similarity">
    <text evidence="1">Belongs to the peptidase C1 family.</text>
</comment>
<evidence type="ECO:0000256" key="4">
    <source>
        <dbReference type="ARBA" id="ARBA00022807"/>
    </source>
</evidence>
<evidence type="ECO:0000256" key="2">
    <source>
        <dbReference type="ARBA" id="ARBA00022670"/>
    </source>
</evidence>
<dbReference type="Gene3D" id="3.90.70.10">
    <property type="entry name" value="Cysteine proteinases"/>
    <property type="match status" value="1"/>
</dbReference>
<evidence type="ECO:0000256" key="1">
    <source>
        <dbReference type="ARBA" id="ARBA00008455"/>
    </source>
</evidence>
<comment type="caution">
    <text evidence="7">The sequence shown here is derived from an EMBL/GenBank/DDBJ whole genome shotgun (WGS) entry which is preliminary data.</text>
</comment>
<keyword evidence="5" id="KW-1015">Disulfide bond</keyword>
<accession>A0AAV5I9T9</accession>
<evidence type="ECO:0000256" key="3">
    <source>
        <dbReference type="ARBA" id="ARBA00022801"/>
    </source>
</evidence>
<keyword evidence="4" id="KW-0788">Thiol protease</keyword>
<dbReference type="InterPro" id="IPR038765">
    <property type="entry name" value="Papain-like_cys_pep_sf"/>
</dbReference>
<dbReference type="PANTHER" id="PTHR12411">
    <property type="entry name" value="CYSTEINE PROTEASE FAMILY C1-RELATED"/>
    <property type="match status" value="1"/>
</dbReference>
<gene>
    <name evidence="7" type="ORF">SLEP1_g7922</name>
</gene>
<proteinExistence type="inferred from homology"/>
<dbReference type="GO" id="GO:0008234">
    <property type="term" value="F:cysteine-type peptidase activity"/>
    <property type="evidence" value="ECO:0007669"/>
    <property type="project" value="UniProtKB-KW"/>
</dbReference>
<dbReference type="AlphaFoldDB" id="A0AAV5I9T9"/>
<evidence type="ECO:0000256" key="5">
    <source>
        <dbReference type="ARBA" id="ARBA00023157"/>
    </source>
</evidence>
<dbReference type="InterPro" id="IPR025660">
    <property type="entry name" value="Pept_his_AS"/>
</dbReference>
<protein>
    <recommendedName>
        <fullName evidence="6">Peptidase C1A papain C-terminal domain-containing protein</fullName>
    </recommendedName>
</protein>
<evidence type="ECO:0000313" key="8">
    <source>
        <dbReference type="Proteomes" id="UP001054252"/>
    </source>
</evidence>
<dbReference type="CDD" id="cd02248">
    <property type="entry name" value="Peptidase_C1A"/>
    <property type="match status" value="1"/>
</dbReference>
<dbReference type="Pfam" id="PF00112">
    <property type="entry name" value="Peptidase_C1"/>
    <property type="match status" value="1"/>
</dbReference>
<dbReference type="Proteomes" id="UP001054252">
    <property type="component" value="Unassembled WGS sequence"/>
</dbReference>
<keyword evidence="8" id="KW-1185">Reference proteome</keyword>
<keyword evidence="3" id="KW-0378">Hydrolase</keyword>
<dbReference type="InterPro" id="IPR000668">
    <property type="entry name" value="Peptidase_C1A_C"/>
</dbReference>
<name>A0AAV5I9T9_9ROSI</name>
<dbReference type="PROSITE" id="PS00639">
    <property type="entry name" value="THIOL_PROTEASE_HIS"/>
    <property type="match status" value="1"/>
</dbReference>
<organism evidence="7 8">
    <name type="scientific">Rubroshorea leprosula</name>
    <dbReference type="NCBI Taxonomy" id="152421"/>
    <lineage>
        <taxon>Eukaryota</taxon>
        <taxon>Viridiplantae</taxon>
        <taxon>Streptophyta</taxon>
        <taxon>Embryophyta</taxon>
        <taxon>Tracheophyta</taxon>
        <taxon>Spermatophyta</taxon>
        <taxon>Magnoliopsida</taxon>
        <taxon>eudicotyledons</taxon>
        <taxon>Gunneridae</taxon>
        <taxon>Pentapetalae</taxon>
        <taxon>rosids</taxon>
        <taxon>malvids</taxon>
        <taxon>Malvales</taxon>
        <taxon>Dipterocarpaceae</taxon>
        <taxon>Rubroshorea</taxon>
    </lineage>
</organism>
<dbReference type="InterPro" id="IPR039417">
    <property type="entry name" value="Peptidase_C1A_papain-like"/>
</dbReference>
<evidence type="ECO:0000259" key="6">
    <source>
        <dbReference type="SMART" id="SM00645"/>
    </source>
</evidence>
<dbReference type="PRINTS" id="PR00705">
    <property type="entry name" value="PAPAIN"/>
</dbReference>